<evidence type="ECO:0000256" key="8">
    <source>
        <dbReference type="RuleBase" id="RU000651"/>
    </source>
</evidence>
<dbReference type="PANTHER" id="PTHR11437">
    <property type="entry name" value="RIBONUCLEASE"/>
    <property type="match status" value="1"/>
</dbReference>
<dbReference type="Proteomes" id="UP000515140">
    <property type="component" value="Unplaced"/>
</dbReference>
<feature type="chain" id="PRO_5028504668" evidence="8">
    <location>
        <begin position="22"/>
        <end position="123"/>
    </location>
</feature>
<protein>
    <submittedName>
        <fullName evidence="11">Ribonuclease pancreatic-like</fullName>
    </submittedName>
</protein>
<dbReference type="InterPro" id="IPR001427">
    <property type="entry name" value="RNaseA"/>
</dbReference>
<evidence type="ECO:0000256" key="6">
    <source>
        <dbReference type="ARBA" id="ARBA00022801"/>
    </source>
</evidence>
<sequence length="123" mass="13597">MALKNSHMVLVLLGLFLVGLAQLSAGKESAAEKFQRQHMDTEHSTANNSQYCNLMMKARNMTTDKCKSINTFIHETQETVDAVCQEPNISCKNGQTNCHQSSSAMTLTNCVQTGSSEYPNCLY</sequence>
<dbReference type="InterPro" id="IPR036816">
    <property type="entry name" value="RNaseA-like_dom_sf"/>
</dbReference>
<dbReference type="PANTHER" id="PTHR11437:SF24">
    <property type="entry name" value="RIBONUCLEASE PANCREATIC"/>
    <property type="match status" value="1"/>
</dbReference>
<dbReference type="GO" id="GO:0004540">
    <property type="term" value="F:RNA nuclease activity"/>
    <property type="evidence" value="ECO:0007669"/>
    <property type="project" value="TreeGrafter"/>
</dbReference>
<feature type="domain" description="Ribonuclease A-domain" evidence="9">
    <location>
        <begin position="27"/>
        <end position="123"/>
    </location>
</feature>
<dbReference type="SMART" id="SM00092">
    <property type="entry name" value="RNAse_Pc"/>
    <property type="match status" value="1"/>
</dbReference>
<evidence type="ECO:0000256" key="5">
    <source>
        <dbReference type="ARBA" id="ARBA00022759"/>
    </source>
</evidence>
<evidence type="ECO:0000256" key="1">
    <source>
        <dbReference type="ARBA" id="ARBA00004613"/>
    </source>
</evidence>
<organism evidence="10 11">
    <name type="scientific">Phascolarctos cinereus</name>
    <name type="common">Koala</name>
    <dbReference type="NCBI Taxonomy" id="38626"/>
    <lineage>
        <taxon>Eukaryota</taxon>
        <taxon>Metazoa</taxon>
        <taxon>Chordata</taxon>
        <taxon>Craniata</taxon>
        <taxon>Vertebrata</taxon>
        <taxon>Euteleostomi</taxon>
        <taxon>Mammalia</taxon>
        <taxon>Metatheria</taxon>
        <taxon>Diprotodontia</taxon>
        <taxon>Phascolarctidae</taxon>
        <taxon>Phascolarctos</taxon>
    </lineage>
</organism>
<dbReference type="PRINTS" id="PR00794">
    <property type="entry name" value="RIBONUCLEASE"/>
</dbReference>
<keyword evidence="7" id="KW-1015">Disulfide bond</keyword>
<evidence type="ECO:0000313" key="11">
    <source>
        <dbReference type="RefSeq" id="XP_020838363.1"/>
    </source>
</evidence>
<dbReference type="RefSeq" id="XP_020838363.1">
    <property type="nucleotide sequence ID" value="XM_020982704.1"/>
</dbReference>
<gene>
    <name evidence="11" type="primary">LOC110205810</name>
</gene>
<evidence type="ECO:0000256" key="2">
    <source>
        <dbReference type="ARBA" id="ARBA00005600"/>
    </source>
</evidence>
<comment type="similarity">
    <text evidence="2 8">Belongs to the pancreatic ribonuclease family.</text>
</comment>
<name>A0A6P5JZP3_PHACI</name>
<dbReference type="InterPro" id="IPR023411">
    <property type="entry name" value="RNaseA_AS"/>
</dbReference>
<evidence type="ECO:0000313" key="10">
    <source>
        <dbReference type="Proteomes" id="UP000515140"/>
    </source>
</evidence>
<dbReference type="GO" id="GO:0016787">
    <property type="term" value="F:hydrolase activity"/>
    <property type="evidence" value="ECO:0007669"/>
    <property type="project" value="UniProtKB-KW"/>
</dbReference>
<dbReference type="FunFam" id="3.10.130.10:FF:000001">
    <property type="entry name" value="Ribonuclease pancreatic"/>
    <property type="match status" value="1"/>
</dbReference>
<dbReference type="Pfam" id="PF00074">
    <property type="entry name" value="RnaseA"/>
    <property type="match status" value="1"/>
</dbReference>
<evidence type="ECO:0000256" key="4">
    <source>
        <dbReference type="ARBA" id="ARBA00022722"/>
    </source>
</evidence>
<dbReference type="GO" id="GO:0003676">
    <property type="term" value="F:nucleic acid binding"/>
    <property type="evidence" value="ECO:0007669"/>
    <property type="project" value="InterPro"/>
</dbReference>
<dbReference type="KEGG" id="pcw:110205810"/>
<proteinExistence type="inferred from homology"/>
<dbReference type="CDD" id="cd06265">
    <property type="entry name" value="RNase_A_canonical"/>
    <property type="match status" value="1"/>
</dbReference>
<reference evidence="11" key="1">
    <citation type="submission" date="2025-08" db="UniProtKB">
        <authorList>
            <consortium name="RefSeq"/>
        </authorList>
    </citation>
    <scope>IDENTIFICATION</scope>
    <source>
        <tissue evidence="11">Spleen</tissue>
    </source>
</reference>
<accession>A0A6P5JZP3</accession>
<dbReference type="GeneID" id="110205810"/>
<evidence type="ECO:0000256" key="3">
    <source>
        <dbReference type="ARBA" id="ARBA00022525"/>
    </source>
</evidence>
<dbReference type="InterPro" id="IPR023412">
    <property type="entry name" value="RNaseA_domain"/>
</dbReference>
<evidence type="ECO:0000259" key="9">
    <source>
        <dbReference type="SMART" id="SM00092"/>
    </source>
</evidence>
<keyword evidence="8" id="KW-0732">Signal</keyword>
<evidence type="ECO:0000256" key="7">
    <source>
        <dbReference type="ARBA" id="ARBA00023157"/>
    </source>
</evidence>
<keyword evidence="3" id="KW-0964">Secreted</keyword>
<dbReference type="SUPFAM" id="SSF54076">
    <property type="entry name" value="RNase A-like"/>
    <property type="match status" value="1"/>
</dbReference>
<dbReference type="GO" id="GO:0050830">
    <property type="term" value="P:defense response to Gram-positive bacterium"/>
    <property type="evidence" value="ECO:0007669"/>
    <property type="project" value="TreeGrafter"/>
</dbReference>
<feature type="signal peptide" evidence="8">
    <location>
        <begin position="1"/>
        <end position="21"/>
    </location>
</feature>
<keyword evidence="6 8" id="KW-0378">Hydrolase</keyword>
<dbReference type="AlphaFoldDB" id="A0A6P5JZP3"/>
<dbReference type="Gene3D" id="3.10.130.10">
    <property type="entry name" value="Ribonuclease A-like domain"/>
    <property type="match status" value="1"/>
</dbReference>
<keyword evidence="10" id="KW-1185">Reference proteome</keyword>
<dbReference type="GO" id="GO:0004519">
    <property type="term" value="F:endonuclease activity"/>
    <property type="evidence" value="ECO:0007669"/>
    <property type="project" value="UniProtKB-KW"/>
</dbReference>
<keyword evidence="4 8" id="KW-0540">Nuclease</keyword>
<keyword evidence="5 8" id="KW-0255">Endonuclease</keyword>
<dbReference type="GO" id="GO:0005576">
    <property type="term" value="C:extracellular region"/>
    <property type="evidence" value="ECO:0007669"/>
    <property type="project" value="UniProtKB-SubCell"/>
</dbReference>
<dbReference type="InParanoid" id="A0A6P5JZP3"/>
<comment type="subcellular location">
    <subcellularLocation>
        <location evidence="1">Secreted</location>
    </subcellularLocation>
</comment>
<dbReference type="PROSITE" id="PS00127">
    <property type="entry name" value="RNASE_PANCREATIC"/>
    <property type="match status" value="1"/>
</dbReference>